<dbReference type="EMBL" id="JAAHFQ010001150">
    <property type="protein sequence ID" value="NER32274.1"/>
    <property type="molecule type" value="Genomic_DNA"/>
</dbReference>
<evidence type="ECO:0000259" key="1">
    <source>
        <dbReference type="Pfam" id="PF01243"/>
    </source>
</evidence>
<dbReference type="AlphaFoldDB" id="A0A6B3NPY6"/>
<dbReference type="InterPro" id="IPR012349">
    <property type="entry name" value="Split_barrel_FMN-bd"/>
</dbReference>
<protein>
    <submittedName>
        <fullName evidence="2">Pyridoxamine 5'-phosphate oxidase family protein</fullName>
    </submittedName>
</protein>
<dbReference type="SUPFAM" id="SSF50475">
    <property type="entry name" value="FMN-binding split barrel"/>
    <property type="match status" value="1"/>
</dbReference>
<name>A0A6B3NPY6_9CYAN</name>
<evidence type="ECO:0000313" key="2">
    <source>
        <dbReference type="EMBL" id="NER32274.1"/>
    </source>
</evidence>
<accession>A0A6B3NPY6</accession>
<proteinExistence type="predicted"/>
<comment type="caution">
    <text evidence="2">The sequence shown here is derived from an EMBL/GenBank/DDBJ whole genome shotgun (WGS) entry which is preliminary data.</text>
</comment>
<dbReference type="Pfam" id="PF01243">
    <property type="entry name" value="PNPOx_N"/>
    <property type="match status" value="1"/>
</dbReference>
<dbReference type="InterPro" id="IPR011576">
    <property type="entry name" value="Pyridox_Oxase_N"/>
</dbReference>
<dbReference type="Gene3D" id="2.30.110.10">
    <property type="entry name" value="Electron Transport, Fmn-binding Protein, Chain A"/>
    <property type="match status" value="1"/>
</dbReference>
<sequence length="192" mass="22031">MKFSVNKDLQLPTVSNGWVNTLESDKYEVKERAKQIIEDNLYCVLSTCSTIGEPWCSPVFFAYDESWHLYWFSAVASRHSQNIYQNQGKMAIAIFNSAVPEGTGIGLYFQGKADECREKDQIERALVLLRNRASQPSNKPYYEYLGDSARRIYCFCPHQAWVSGERLEVGNQKVDTKIEVNLGLPKMQSIRK</sequence>
<gene>
    <name evidence="2" type="ORF">F6J89_32910</name>
</gene>
<feature type="domain" description="Pyridoxamine 5'-phosphate oxidase N-terminal" evidence="1">
    <location>
        <begin position="30"/>
        <end position="144"/>
    </location>
</feature>
<organism evidence="2">
    <name type="scientific">Symploca sp. SIO1C4</name>
    <dbReference type="NCBI Taxonomy" id="2607765"/>
    <lineage>
        <taxon>Bacteria</taxon>
        <taxon>Bacillati</taxon>
        <taxon>Cyanobacteriota</taxon>
        <taxon>Cyanophyceae</taxon>
        <taxon>Coleofasciculales</taxon>
        <taxon>Coleofasciculaceae</taxon>
        <taxon>Symploca</taxon>
    </lineage>
</organism>
<reference evidence="2" key="1">
    <citation type="submission" date="2019-11" db="EMBL/GenBank/DDBJ databases">
        <title>Genomic insights into an expanded diversity of filamentous marine cyanobacteria reveals the extraordinary biosynthetic potential of Moorea and Okeania.</title>
        <authorList>
            <person name="Ferreira Leao T."/>
            <person name="Wang M."/>
            <person name="Moss N."/>
            <person name="Da Silva R."/>
            <person name="Sanders J."/>
            <person name="Nurk S."/>
            <person name="Gurevich A."/>
            <person name="Humphrey G."/>
            <person name="Reher R."/>
            <person name="Zhu Q."/>
            <person name="Belda-Ferre P."/>
            <person name="Glukhov E."/>
            <person name="Rex R."/>
            <person name="Dorrestein P.C."/>
            <person name="Knight R."/>
            <person name="Pevzner P."/>
            <person name="Gerwick W.H."/>
            <person name="Gerwick L."/>
        </authorList>
    </citation>
    <scope>NUCLEOTIDE SEQUENCE</scope>
    <source>
        <strain evidence="2">SIO1C4</strain>
    </source>
</reference>